<organism evidence="2 3">
    <name type="scientific">Datura stramonium</name>
    <name type="common">Jimsonweed</name>
    <name type="synonym">Common thornapple</name>
    <dbReference type="NCBI Taxonomy" id="4076"/>
    <lineage>
        <taxon>Eukaryota</taxon>
        <taxon>Viridiplantae</taxon>
        <taxon>Streptophyta</taxon>
        <taxon>Embryophyta</taxon>
        <taxon>Tracheophyta</taxon>
        <taxon>Spermatophyta</taxon>
        <taxon>Magnoliopsida</taxon>
        <taxon>eudicotyledons</taxon>
        <taxon>Gunneridae</taxon>
        <taxon>Pentapetalae</taxon>
        <taxon>asterids</taxon>
        <taxon>lamiids</taxon>
        <taxon>Solanales</taxon>
        <taxon>Solanaceae</taxon>
        <taxon>Solanoideae</taxon>
        <taxon>Datureae</taxon>
        <taxon>Datura</taxon>
    </lineage>
</organism>
<keyword evidence="1" id="KW-0472">Membrane</keyword>
<dbReference type="Proteomes" id="UP000823775">
    <property type="component" value="Unassembled WGS sequence"/>
</dbReference>
<evidence type="ECO:0000313" key="2">
    <source>
        <dbReference type="EMBL" id="MCD7462678.1"/>
    </source>
</evidence>
<reference evidence="2 3" key="1">
    <citation type="journal article" date="2021" name="BMC Genomics">
        <title>Datura genome reveals duplications of psychoactive alkaloid biosynthetic genes and high mutation rate following tissue culture.</title>
        <authorList>
            <person name="Rajewski A."/>
            <person name="Carter-House D."/>
            <person name="Stajich J."/>
            <person name="Litt A."/>
        </authorList>
    </citation>
    <scope>NUCLEOTIDE SEQUENCE [LARGE SCALE GENOMIC DNA]</scope>
    <source>
        <strain evidence="2">AR-01</strain>
    </source>
</reference>
<dbReference type="EMBL" id="JACEIK010000824">
    <property type="protein sequence ID" value="MCD7462678.1"/>
    <property type="molecule type" value="Genomic_DNA"/>
</dbReference>
<sequence>MQQKEWLSFVAYHSDAGCLLLPSMWVLDLDLKRRIGACMDCQISDGRSTCLLKIYHLAFQSLFLVLTLLETGCNKTNGFLLSPITVMFGFLLLPSMSVLDLDLVKQTVAFFLL</sequence>
<protein>
    <submittedName>
        <fullName evidence="2">Uncharacterized protein</fullName>
    </submittedName>
</protein>
<keyword evidence="1" id="KW-1133">Transmembrane helix</keyword>
<feature type="transmembrane region" description="Helical" evidence="1">
    <location>
        <begin position="81"/>
        <end position="99"/>
    </location>
</feature>
<proteinExistence type="predicted"/>
<evidence type="ECO:0000313" key="3">
    <source>
        <dbReference type="Proteomes" id="UP000823775"/>
    </source>
</evidence>
<gene>
    <name evidence="2" type="ORF">HAX54_049078</name>
</gene>
<evidence type="ECO:0000256" key="1">
    <source>
        <dbReference type="SAM" id="Phobius"/>
    </source>
</evidence>
<keyword evidence="1" id="KW-0812">Transmembrane</keyword>
<keyword evidence="3" id="KW-1185">Reference proteome</keyword>
<comment type="caution">
    <text evidence="2">The sequence shown here is derived from an EMBL/GenBank/DDBJ whole genome shotgun (WGS) entry which is preliminary data.</text>
</comment>
<name>A0ABS8SVB7_DATST</name>
<accession>A0ABS8SVB7</accession>